<organism evidence="2 3">
    <name type="scientific">Triparma columacea</name>
    <dbReference type="NCBI Taxonomy" id="722753"/>
    <lineage>
        <taxon>Eukaryota</taxon>
        <taxon>Sar</taxon>
        <taxon>Stramenopiles</taxon>
        <taxon>Ochrophyta</taxon>
        <taxon>Bolidophyceae</taxon>
        <taxon>Parmales</taxon>
        <taxon>Triparmaceae</taxon>
        <taxon>Triparma</taxon>
    </lineage>
</organism>
<keyword evidence="3" id="KW-1185">Reference proteome</keyword>
<dbReference type="Proteomes" id="UP001165065">
    <property type="component" value="Unassembled WGS sequence"/>
</dbReference>
<dbReference type="InterPro" id="IPR016135">
    <property type="entry name" value="UBQ-conjugating_enzyme/RWD"/>
</dbReference>
<dbReference type="CDD" id="cd00195">
    <property type="entry name" value="UBCc_UEV"/>
    <property type="match status" value="1"/>
</dbReference>
<dbReference type="OrthoDB" id="202862at2759"/>
<evidence type="ECO:0008006" key="4">
    <source>
        <dbReference type="Google" id="ProtNLM"/>
    </source>
</evidence>
<name>A0A9W7LEE6_9STRA</name>
<protein>
    <recommendedName>
        <fullName evidence="4">UBC core domain-containing protein</fullName>
    </recommendedName>
</protein>
<dbReference type="EMBL" id="BRYA01000345">
    <property type="protein sequence ID" value="GMI47454.1"/>
    <property type="molecule type" value="Genomic_DNA"/>
</dbReference>
<feature type="region of interest" description="Disordered" evidence="1">
    <location>
        <begin position="413"/>
        <end position="564"/>
    </location>
</feature>
<dbReference type="AlphaFoldDB" id="A0A9W7LEE6"/>
<accession>A0A9W7LEE6</accession>
<feature type="compositionally biased region" description="Basic and acidic residues" evidence="1">
    <location>
        <begin position="413"/>
        <end position="428"/>
    </location>
</feature>
<dbReference type="SUPFAM" id="SSF54495">
    <property type="entry name" value="UBC-like"/>
    <property type="match status" value="1"/>
</dbReference>
<dbReference type="Gene3D" id="3.10.110.10">
    <property type="entry name" value="Ubiquitin Conjugating Enzyme"/>
    <property type="match status" value="1"/>
</dbReference>
<reference evidence="3" key="1">
    <citation type="journal article" date="2023" name="Commun. Biol.">
        <title>Genome analysis of Parmales, the sister group of diatoms, reveals the evolutionary specialization of diatoms from phago-mixotrophs to photoautotrophs.</title>
        <authorList>
            <person name="Ban H."/>
            <person name="Sato S."/>
            <person name="Yoshikawa S."/>
            <person name="Yamada K."/>
            <person name="Nakamura Y."/>
            <person name="Ichinomiya M."/>
            <person name="Sato N."/>
            <person name="Blanc-Mathieu R."/>
            <person name="Endo H."/>
            <person name="Kuwata A."/>
            <person name="Ogata H."/>
        </authorList>
    </citation>
    <scope>NUCLEOTIDE SEQUENCE [LARGE SCALE GENOMIC DNA]</scope>
</reference>
<evidence type="ECO:0000313" key="3">
    <source>
        <dbReference type="Proteomes" id="UP001165065"/>
    </source>
</evidence>
<feature type="region of interest" description="Disordered" evidence="1">
    <location>
        <begin position="48"/>
        <end position="78"/>
    </location>
</feature>
<proteinExistence type="predicted"/>
<evidence type="ECO:0000313" key="2">
    <source>
        <dbReference type="EMBL" id="GMI47454.1"/>
    </source>
</evidence>
<sequence length="592" mass="64278">MSSKKAQLAMAKELDGQLSLNIDSPVYGDGDEGVDLLDQAKEMGLVTPLPSIKKGGEGKGGGKYKVETPGKDVTTPIEQLEREVAEMGQTMDEQMEEIVGREEEGGSGRRGNYGESLTTKLPPVGNKVGMNSGVVPAGSPTIKLGEGSTQRRRSFGGRRGSFSKFVGGLFGLGDVAEEDATSSSPDKKEVAGKGGGKRRKSWGEIFMGERAEQLAEAPKRRQIVVPEKKRAPSLKEIKEKEKKEAKKGRGFRNSFNQSMQKMLGVEEFGPKEDLKGKYPDKIIKRLRGEAKRYASPNFKLPTSVLSLKPESNRNTHDVHVFWIGEVAGPAGTIYNQSTLPVELFVSPEYPFKGPTLQFEGHVVEFCVGENQVDPRERGYRWKWTPAMTLIDAVECINDILVLQHDKIVKEQEGLEKKRKEREKMKVEEMGTDDQEEVEEGRGNEEEGGVEEGHPLYIPPFGTPSPKRKKNKGGTGEGVGSGLEYVGDVGAETSTTPGGSTLNPLLGSHERNVTEAMGGGEEGTTGEEITRGSPVVKLGKSTALPKRGSFRHSYGNKGSPSGLDLDKLMKEVNMEGEEDDEEVVEVLGGGLGV</sequence>
<comment type="caution">
    <text evidence="2">The sequence shown here is derived from an EMBL/GenBank/DDBJ whole genome shotgun (WGS) entry which is preliminary data.</text>
</comment>
<feature type="region of interest" description="Disordered" evidence="1">
    <location>
        <begin position="176"/>
        <end position="204"/>
    </location>
</feature>
<feature type="compositionally biased region" description="Basic and acidic residues" evidence="1">
    <location>
        <begin position="226"/>
        <end position="244"/>
    </location>
</feature>
<feature type="compositionally biased region" description="Acidic residues" evidence="1">
    <location>
        <begin position="429"/>
        <end position="438"/>
    </location>
</feature>
<feature type="region of interest" description="Disordered" evidence="1">
    <location>
        <begin position="99"/>
        <end position="159"/>
    </location>
</feature>
<feature type="region of interest" description="Disordered" evidence="1">
    <location>
        <begin position="217"/>
        <end position="250"/>
    </location>
</feature>
<feature type="compositionally biased region" description="Polar residues" evidence="1">
    <location>
        <begin position="491"/>
        <end position="502"/>
    </location>
</feature>
<gene>
    <name evidence="2" type="ORF">TrCOL_g7</name>
</gene>
<evidence type="ECO:0000256" key="1">
    <source>
        <dbReference type="SAM" id="MobiDB-lite"/>
    </source>
</evidence>